<dbReference type="eggNOG" id="COG1595">
    <property type="taxonomic scope" value="Bacteria"/>
</dbReference>
<dbReference type="PANTHER" id="PTHR30173">
    <property type="entry name" value="SIGMA 19 FACTOR"/>
    <property type="match status" value="1"/>
</dbReference>
<feature type="region of interest" description="Disordered" evidence="2">
    <location>
        <begin position="1"/>
        <end position="31"/>
    </location>
</feature>
<dbReference type="InterPro" id="IPR014284">
    <property type="entry name" value="RNA_pol_sigma-70_dom"/>
</dbReference>
<dbReference type="Pfam" id="PF04542">
    <property type="entry name" value="Sigma70_r2"/>
    <property type="match status" value="1"/>
</dbReference>
<dbReference type="Gene3D" id="1.10.1740.10">
    <property type="match status" value="1"/>
</dbReference>
<comment type="subunit">
    <text evidence="1">Interacts transiently with the RNA polymerase catalytic core formed by RpoA, RpoB, RpoC and RpoZ (2 alpha, 1 beta, 1 beta' and 1 omega subunit) to form the RNA polymerase holoenzyme that can initiate transcription.</text>
</comment>
<dbReference type="InterPro" id="IPR013249">
    <property type="entry name" value="RNA_pol_sigma70_r4_t2"/>
</dbReference>
<dbReference type="STRING" id="391625.PPSIR1_01327"/>
<sequence>MKRSAAPTRGIVVPTRAMSTPPSRPQTTPPRWSEQLATHRKYLWAVGYRLMGDVQDADDLVQATFERALARPPQDLERALRPWLTRVATNLGIDLLRKRKQRAYDGPWLPAPVEELVEVAGWTRTEHGPAPAGDVEVRYGQLESARHAFLLALEALEPRPRAVLLLRDVLGYSGPEVADILGLTPANVRVVLHRARKTLDAARAEFHPRERVDEADARTLDLLQRLMVAVASDDAEALERLFTAEVVVTTDAGGEYTAARKIVRGAAAASALLRGISRHSPPPKSMTLRPVNGEPALLGEFHDREINTAPRALMRIELDPSGERIRAVQVLLASRTLAGLRPADSTNA</sequence>
<dbReference type="GO" id="GO:0006352">
    <property type="term" value="P:DNA-templated transcription initiation"/>
    <property type="evidence" value="ECO:0007669"/>
    <property type="project" value="InterPro"/>
</dbReference>
<proteinExistence type="predicted"/>
<gene>
    <name evidence="5" type="ORF">PPSIR1_01327</name>
</gene>
<dbReference type="InterPro" id="IPR013324">
    <property type="entry name" value="RNA_pol_sigma_r3/r4-like"/>
</dbReference>
<protein>
    <submittedName>
        <fullName evidence="5">RNA polymerase sigma-70 factor, ECF subfamily protein</fullName>
    </submittedName>
</protein>
<dbReference type="GO" id="GO:0016987">
    <property type="term" value="F:sigma factor activity"/>
    <property type="evidence" value="ECO:0007669"/>
    <property type="project" value="InterPro"/>
</dbReference>
<evidence type="ECO:0000256" key="1">
    <source>
        <dbReference type="ARBA" id="ARBA00011344"/>
    </source>
</evidence>
<evidence type="ECO:0000259" key="4">
    <source>
        <dbReference type="Pfam" id="PF08281"/>
    </source>
</evidence>
<name>A6G8B6_9BACT</name>
<dbReference type="InterPro" id="IPR052704">
    <property type="entry name" value="ECF_Sigma-70_Domain"/>
</dbReference>
<comment type="caution">
    <text evidence="5">The sequence shown here is derived from an EMBL/GenBank/DDBJ whole genome shotgun (WGS) entry which is preliminary data.</text>
</comment>
<dbReference type="InterPro" id="IPR036388">
    <property type="entry name" value="WH-like_DNA-bd_sf"/>
</dbReference>
<evidence type="ECO:0000313" key="5">
    <source>
        <dbReference type="EMBL" id="EDM77826.1"/>
    </source>
</evidence>
<dbReference type="GO" id="GO:0003677">
    <property type="term" value="F:DNA binding"/>
    <property type="evidence" value="ECO:0007669"/>
    <property type="project" value="InterPro"/>
</dbReference>
<dbReference type="SUPFAM" id="SSF88946">
    <property type="entry name" value="Sigma2 domain of RNA polymerase sigma factors"/>
    <property type="match status" value="1"/>
</dbReference>
<dbReference type="NCBIfam" id="TIGR02937">
    <property type="entry name" value="sigma70-ECF"/>
    <property type="match status" value="1"/>
</dbReference>
<dbReference type="InterPro" id="IPR032710">
    <property type="entry name" value="NTF2-like_dom_sf"/>
</dbReference>
<dbReference type="SUPFAM" id="SSF88659">
    <property type="entry name" value="Sigma3 and sigma4 domains of RNA polymerase sigma factors"/>
    <property type="match status" value="1"/>
</dbReference>
<dbReference type="InterPro" id="IPR007627">
    <property type="entry name" value="RNA_pol_sigma70_r2"/>
</dbReference>
<evidence type="ECO:0000256" key="2">
    <source>
        <dbReference type="SAM" id="MobiDB-lite"/>
    </source>
</evidence>
<feature type="domain" description="RNA polymerase sigma factor 70 region 4 type 2" evidence="4">
    <location>
        <begin position="147"/>
        <end position="199"/>
    </location>
</feature>
<accession>A6G8B6</accession>
<dbReference type="EMBL" id="ABCS01000039">
    <property type="protein sequence ID" value="EDM77826.1"/>
    <property type="molecule type" value="Genomic_DNA"/>
</dbReference>
<evidence type="ECO:0000259" key="3">
    <source>
        <dbReference type="Pfam" id="PF04542"/>
    </source>
</evidence>
<dbReference type="SUPFAM" id="SSF54427">
    <property type="entry name" value="NTF2-like"/>
    <property type="match status" value="1"/>
</dbReference>
<dbReference type="Gene3D" id="1.10.10.10">
    <property type="entry name" value="Winged helix-like DNA-binding domain superfamily/Winged helix DNA-binding domain"/>
    <property type="match status" value="1"/>
</dbReference>
<evidence type="ECO:0000313" key="6">
    <source>
        <dbReference type="Proteomes" id="UP000005801"/>
    </source>
</evidence>
<dbReference type="InterPro" id="IPR013325">
    <property type="entry name" value="RNA_pol_sigma_r2"/>
</dbReference>
<dbReference type="PANTHER" id="PTHR30173:SF36">
    <property type="entry name" value="ECF RNA POLYMERASE SIGMA FACTOR SIGJ"/>
    <property type="match status" value="1"/>
</dbReference>
<dbReference type="Proteomes" id="UP000005801">
    <property type="component" value="Unassembled WGS sequence"/>
</dbReference>
<dbReference type="AlphaFoldDB" id="A6G8B6"/>
<dbReference type="CDD" id="cd06171">
    <property type="entry name" value="Sigma70_r4"/>
    <property type="match status" value="1"/>
</dbReference>
<organism evidence="5 6">
    <name type="scientific">Plesiocystis pacifica SIR-1</name>
    <dbReference type="NCBI Taxonomy" id="391625"/>
    <lineage>
        <taxon>Bacteria</taxon>
        <taxon>Pseudomonadati</taxon>
        <taxon>Myxococcota</taxon>
        <taxon>Polyangia</taxon>
        <taxon>Nannocystales</taxon>
        <taxon>Nannocystaceae</taxon>
        <taxon>Plesiocystis</taxon>
    </lineage>
</organism>
<feature type="domain" description="RNA polymerase sigma-70 region 2" evidence="3">
    <location>
        <begin position="38"/>
        <end position="100"/>
    </location>
</feature>
<reference evidence="5 6" key="1">
    <citation type="submission" date="2007-06" db="EMBL/GenBank/DDBJ databases">
        <authorList>
            <person name="Shimkets L."/>
            <person name="Ferriera S."/>
            <person name="Johnson J."/>
            <person name="Kravitz S."/>
            <person name="Beeson K."/>
            <person name="Sutton G."/>
            <person name="Rogers Y.-H."/>
            <person name="Friedman R."/>
            <person name="Frazier M."/>
            <person name="Venter J.C."/>
        </authorList>
    </citation>
    <scope>NUCLEOTIDE SEQUENCE [LARGE SCALE GENOMIC DNA]</scope>
    <source>
        <strain evidence="5 6">SIR-1</strain>
    </source>
</reference>
<dbReference type="Pfam" id="PF08281">
    <property type="entry name" value="Sigma70_r4_2"/>
    <property type="match status" value="1"/>
</dbReference>
<keyword evidence="6" id="KW-1185">Reference proteome</keyword>